<sequence length="359" mass="39984">MTATDTPGAFSAESWLDTDLDAWTRKVLRRQFDPETGSPYWLKQVPELGFDPLEITRYDELSAFGNFDLSVLRDLDPVDMLPQAVERPLTGRVFESGGTTGAPCRVFYTERMAEVVAGWWQYSQETAGFEPGRTWLFAGPSGPHLIGSMLERVTRMSSSILYGIDLDPRWVKELIRGSRLNEMNQYVDHTSGQVIAILDSQQVDYLETTPAMLQVLLRKRPDLVGKLQGVGLSGTHITTKQYEDFKAAIAGDVICVRYGNTFGCGMGLPYEEGSGRLAYVSNYPQATHAVVDKDDPTRLVGYGELGRVRLTVLHEDLFLPNILDRDQAIRHDTGPQWPCDGVANVEPLTKSKSAPEGLY</sequence>
<dbReference type="AlphaFoldDB" id="A0A345XQ07"/>
<dbReference type="Gene3D" id="3.40.50.12780">
    <property type="entry name" value="N-terminal domain of ligase-like"/>
    <property type="match status" value="1"/>
</dbReference>
<reference evidence="1 2" key="1">
    <citation type="submission" date="2018-07" db="EMBL/GenBank/DDBJ databases">
        <title>Draft genome of the type strain Streptomyces armeniacus ATCC 15676.</title>
        <authorList>
            <person name="Labana P."/>
            <person name="Gosse J.T."/>
            <person name="Boddy C.N."/>
        </authorList>
    </citation>
    <scope>NUCLEOTIDE SEQUENCE [LARGE SCALE GENOMIC DNA]</scope>
    <source>
        <strain evidence="1 2">ATCC 15676</strain>
    </source>
</reference>
<keyword evidence="2" id="KW-1185">Reference proteome</keyword>
<dbReference type="KEGG" id="sarm:DVA86_14730"/>
<dbReference type="InterPro" id="IPR042099">
    <property type="entry name" value="ANL_N_sf"/>
</dbReference>
<protein>
    <submittedName>
        <fullName evidence="1">Arylcarboxylate reductase</fullName>
    </submittedName>
</protein>
<accession>A0A345XQ07</accession>
<dbReference type="RefSeq" id="WP_208878748.1">
    <property type="nucleotide sequence ID" value="NZ_CP031320.1"/>
</dbReference>
<dbReference type="EMBL" id="CP031320">
    <property type="protein sequence ID" value="AXK33723.1"/>
    <property type="molecule type" value="Genomic_DNA"/>
</dbReference>
<dbReference type="Proteomes" id="UP000254425">
    <property type="component" value="Chromosome"/>
</dbReference>
<proteinExistence type="predicted"/>
<organism evidence="1 2">
    <name type="scientific">Streptomyces armeniacus</name>
    <dbReference type="NCBI Taxonomy" id="83291"/>
    <lineage>
        <taxon>Bacteria</taxon>
        <taxon>Bacillati</taxon>
        <taxon>Actinomycetota</taxon>
        <taxon>Actinomycetes</taxon>
        <taxon>Kitasatosporales</taxon>
        <taxon>Streptomycetaceae</taxon>
        <taxon>Streptomyces</taxon>
    </lineage>
</organism>
<evidence type="ECO:0000313" key="1">
    <source>
        <dbReference type="EMBL" id="AXK33723.1"/>
    </source>
</evidence>
<gene>
    <name evidence="1" type="ORF">DVA86_14730</name>
</gene>
<dbReference type="SUPFAM" id="SSF56801">
    <property type="entry name" value="Acetyl-CoA synthetase-like"/>
    <property type="match status" value="1"/>
</dbReference>
<evidence type="ECO:0000313" key="2">
    <source>
        <dbReference type="Proteomes" id="UP000254425"/>
    </source>
</evidence>
<name>A0A345XQ07_9ACTN</name>